<feature type="compositionally biased region" description="Basic and acidic residues" evidence="1">
    <location>
        <begin position="154"/>
        <end position="165"/>
    </location>
</feature>
<organism evidence="2 3">
    <name type="scientific">Cymbomonas tetramitiformis</name>
    <dbReference type="NCBI Taxonomy" id="36881"/>
    <lineage>
        <taxon>Eukaryota</taxon>
        <taxon>Viridiplantae</taxon>
        <taxon>Chlorophyta</taxon>
        <taxon>Pyramimonadophyceae</taxon>
        <taxon>Pyramimonadales</taxon>
        <taxon>Pyramimonadaceae</taxon>
        <taxon>Cymbomonas</taxon>
    </lineage>
</organism>
<feature type="region of interest" description="Disordered" evidence="1">
    <location>
        <begin position="1"/>
        <end position="77"/>
    </location>
</feature>
<accession>A0AAE0KUH4</accession>
<evidence type="ECO:0000313" key="3">
    <source>
        <dbReference type="Proteomes" id="UP001190700"/>
    </source>
</evidence>
<dbReference type="Proteomes" id="UP001190700">
    <property type="component" value="Unassembled WGS sequence"/>
</dbReference>
<feature type="region of interest" description="Disordered" evidence="1">
    <location>
        <begin position="136"/>
        <end position="176"/>
    </location>
</feature>
<comment type="caution">
    <text evidence="2">The sequence shown here is derived from an EMBL/GenBank/DDBJ whole genome shotgun (WGS) entry which is preliminary data.</text>
</comment>
<evidence type="ECO:0000256" key="1">
    <source>
        <dbReference type="SAM" id="MobiDB-lite"/>
    </source>
</evidence>
<evidence type="ECO:0000313" key="2">
    <source>
        <dbReference type="EMBL" id="KAK3260944.1"/>
    </source>
</evidence>
<gene>
    <name evidence="2" type="ORF">CYMTET_30127</name>
</gene>
<reference evidence="2 3" key="1">
    <citation type="journal article" date="2015" name="Genome Biol. Evol.">
        <title>Comparative Genomics of a Bacterivorous Green Alga Reveals Evolutionary Causalities and Consequences of Phago-Mixotrophic Mode of Nutrition.</title>
        <authorList>
            <person name="Burns J.A."/>
            <person name="Paasch A."/>
            <person name="Narechania A."/>
            <person name="Kim E."/>
        </authorList>
    </citation>
    <scope>NUCLEOTIDE SEQUENCE [LARGE SCALE GENOMIC DNA]</scope>
    <source>
        <strain evidence="2 3">PLY_AMNH</strain>
    </source>
</reference>
<proteinExistence type="predicted"/>
<protein>
    <submittedName>
        <fullName evidence="2">Uncharacterized protein</fullName>
    </submittedName>
</protein>
<dbReference type="AlphaFoldDB" id="A0AAE0KUH4"/>
<sequence>MPTPYDKCAKSSAFKLKTTAQPGTSDRKRARKRASTGPYLEEDIGITCGQWMGRQHPSEGLLPPRPAKPQPLHSKPSTMDCRSWELVRCGAHCEAANEQLTDSDLLHPQNPKEDRACLLKKAVGSTLLASPTPQAEIQLQHPGCATSQSQFRAAARDQMRAESSRLRPMGKGGNIP</sequence>
<keyword evidence="3" id="KW-1185">Reference proteome</keyword>
<name>A0AAE0KUH4_9CHLO</name>
<dbReference type="EMBL" id="LGRX02017299">
    <property type="protein sequence ID" value="KAK3260944.1"/>
    <property type="molecule type" value="Genomic_DNA"/>
</dbReference>